<sequence length="191" mass="21479">MARTAPPLHGTPPAARILIAGPSGTGKTTLARRAANLTGIPHTEIDALFHGPGWRPLPDFAARVERLSAQSAWITEWQYREHVGDLLAGRAQLLVHLDYAPHVHLTRLVLRTLRRRLRDEPLWADNREPPLRTFFTDPEHIVRWGWATRARIRRAVRTAAEAHPGLRTLVLSSPRQAEAWLRSLAGEGTQH</sequence>
<evidence type="ECO:0000259" key="1">
    <source>
        <dbReference type="Pfam" id="PF00004"/>
    </source>
</evidence>
<protein>
    <submittedName>
        <fullName evidence="2">AAA family ATPase</fullName>
    </submittedName>
</protein>
<keyword evidence="3" id="KW-1185">Reference proteome</keyword>
<proteinExistence type="predicted"/>
<evidence type="ECO:0000313" key="2">
    <source>
        <dbReference type="EMBL" id="MYM19580.1"/>
    </source>
</evidence>
<dbReference type="GO" id="GO:0016887">
    <property type="term" value="F:ATP hydrolysis activity"/>
    <property type="evidence" value="ECO:0007669"/>
    <property type="project" value="InterPro"/>
</dbReference>
<dbReference type="RefSeq" id="WP_160953011.1">
    <property type="nucleotide sequence ID" value="NZ_WWEQ01000019.1"/>
</dbReference>
<dbReference type="SUPFAM" id="SSF52540">
    <property type="entry name" value="P-loop containing nucleoside triphosphate hydrolases"/>
    <property type="match status" value="1"/>
</dbReference>
<feature type="domain" description="ATPase AAA-type core" evidence="1">
    <location>
        <begin position="17"/>
        <end position="47"/>
    </location>
</feature>
<dbReference type="PANTHER" id="PTHR37816:SF1">
    <property type="entry name" value="TOXIN"/>
    <property type="match status" value="1"/>
</dbReference>
<dbReference type="GO" id="GO:0005524">
    <property type="term" value="F:ATP binding"/>
    <property type="evidence" value="ECO:0007669"/>
    <property type="project" value="InterPro"/>
</dbReference>
<accession>A0A6N9H693</accession>
<dbReference type="Proteomes" id="UP000469215">
    <property type="component" value="Unassembled WGS sequence"/>
</dbReference>
<dbReference type="AlphaFoldDB" id="A0A6N9H693"/>
<comment type="caution">
    <text evidence="2">The sequence shown here is derived from an EMBL/GenBank/DDBJ whole genome shotgun (WGS) entry which is preliminary data.</text>
</comment>
<name>A0A6N9H693_9MICO</name>
<organism evidence="2 3">
    <name type="scientific">Brevibacterium rongguiense</name>
    <dbReference type="NCBI Taxonomy" id="2695267"/>
    <lineage>
        <taxon>Bacteria</taxon>
        <taxon>Bacillati</taxon>
        <taxon>Actinomycetota</taxon>
        <taxon>Actinomycetes</taxon>
        <taxon>Micrococcales</taxon>
        <taxon>Brevibacteriaceae</taxon>
        <taxon>Brevibacterium</taxon>
    </lineage>
</organism>
<dbReference type="EMBL" id="WWEQ01000019">
    <property type="protein sequence ID" value="MYM19580.1"/>
    <property type="molecule type" value="Genomic_DNA"/>
</dbReference>
<gene>
    <name evidence="2" type="ORF">GSY69_06240</name>
</gene>
<dbReference type="Pfam" id="PF00004">
    <property type="entry name" value="AAA"/>
    <property type="match status" value="1"/>
</dbReference>
<reference evidence="2 3" key="1">
    <citation type="submission" date="2020-01" db="EMBL/GenBank/DDBJ databases">
        <authorList>
            <person name="Deng T."/>
        </authorList>
    </citation>
    <scope>NUCLEOTIDE SEQUENCE [LARGE SCALE GENOMIC DNA]</scope>
    <source>
        <strain evidence="2 3">5221</strain>
    </source>
</reference>
<dbReference type="InterPro" id="IPR003959">
    <property type="entry name" value="ATPase_AAA_core"/>
</dbReference>
<dbReference type="PANTHER" id="PTHR37816">
    <property type="entry name" value="YALI0E33011P"/>
    <property type="match status" value="1"/>
</dbReference>
<evidence type="ECO:0000313" key="3">
    <source>
        <dbReference type="Proteomes" id="UP000469215"/>
    </source>
</evidence>
<dbReference type="InterPro" id="IPR052922">
    <property type="entry name" value="Cytidylate_Kinase-2"/>
</dbReference>
<dbReference type="Gene3D" id="3.40.50.300">
    <property type="entry name" value="P-loop containing nucleotide triphosphate hydrolases"/>
    <property type="match status" value="1"/>
</dbReference>
<dbReference type="InterPro" id="IPR027417">
    <property type="entry name" value="P-loop_NTPase"/>
</dbReference>